<keyword evidence="2" id="KW-1185">Reference proteome</keyword>
<evidence type="ECO:0000313" key="1">
    <source>
        <dbReference type="EMBL" id="MFM0003765.1"/>
    </source>
</evidence>
<dbReference type="Proteomes" id="UP001629230">
    <property type="component" value="Unassembled WGS sequence"/>
</dbReference>
<dbReference type="RefSeq" id="WP_408178767.1">
    <property type="nucleotide sequence ID" value="NZ_JAQQEZ010000015.1"/>
</dbReference>
<accession>A0ABW9AT73</accession>
<dbReference type="EMBL" id="JAQQEZ010000015">
    <property type="protein sequence ID" value="MFM0003765.1"/>
    <property type="molecule type" value="Genomic_DNA"/>
</dbReference>
<protein>
    <recommendedName>
        <fullName evidence="3">DUF2971 domain-containing protein</fullName>
    </recommendedName>
</protein>
<evidence type="ECO:0000313" key="2">
    <source>
        <dbReference type="Proteomes" id="UP001629230"/>
    </source>
</evidence>
<evidence type="ECO:0008006" key="3">
    <source>
        <dbReference type="Google" id="ProtNLM"/>
    </source>
</evidence>
<comment type="caution">
    <text evidence="1">The sequence shown here is derived from an EMBL/GenBank/DDBJ whole genome shotgun (WGS) entry which is preliminary data.</text>
</comment>
<name>A0ABW9AT73_9BURK</name>
<proteinExistence type="predicted"/>
<organism evidence="1 2">
    <name type="scientific">Paraburkholderia dipogonis</name>
    <dbReference type="NCBI Taxonomy" id="1211383"/>
    <lineage>
        <taxon>Bacteria</taxon>
        <taxon>Pseudomonadati</taxon>
        <taxon>Pseudomonadota</taxon>
        <taxon>Betaproteobacteria</taxon>
        <taxon>Burkholderiales</taxon>
        <taxon>Burkholderiaceae</taxon>
        <taxon>Paraburkholderia</taxon>
    </lineage>
</organism>
<reference evidence="1 2" key="1">
    <citation type="journal article" date="2024" name="Chem. Sci.">
        <title>Discovery of megapolipeptins by genome mining of a Burkholderiales bacteria collection.</title>
        <authorList>
            <person name="Paulo B.S."/>
            <person name="Recchia M.J.J."/>
            <person name="Lee S."/>
            <person name="Fergusson C.H."/>
            <person name="Romanowski S.B."/>
            <person name="Hernandez A."/>
            <person name="Krull N."/>
            <person name="Liu D.Y."/>
            <person name="Cavanagh H."/>
            <person name="Bos A."/>
            <person name="Gray C.A."/>
            <person name="Murphy B.T."/>
            <person name="Linington R.G."/>
            <person name="Eustaquio A.S."/>
        </authorList>
    </citation>
    <scope>NUCLEOTIDE SEQUENCE [LARGE SCALE GENOMIC DNA]</scope>
    <source>
        <strain evidence="1 2">RL17-350-BIC-A</strain>
    </source>
</reference>
<gene>
    <name evidence="1" type="ORF">PQR57_22415</name>
</gene>
<sequence>MRYSKEFFDLQIDFARAAVALIDMPIERALLDYTNIYVRFGLGRDFDQDHPTWRCYVDGLSQAADLCDWTYRFYLARTEASQPQSMVATFGCFSYAKQDAKCVRIHFQNIEPPMVSPLSIDRLPVRLAELRSLFDHVRRNQPEATRVAGTSWLYNLRAYQLCFPKGYMASAKVAKSRFRNMPLWGQFLDRNGFVRIDIAEDFLQRLSNVTNGRDLSLSFPLQALAVEPPIAQFYGLYGIEHDQRMSVLRTGE</sequence>